<gene>
    <name evidence="2" type="ORF">GCM10025872_11000</name>
</gene>
<dbReference type="RefSeq" id="WP_289232523.1">
    <property type="nucleotide sequence ID" value="NZ_AP027735.1"/>
</dbReference>
<dbReference type="InterPro" id="IPR000835">
    <property type="entry name" value="HTH_MarR-typ"/>
</dbReference>
<sequence>MGSTLAYDLHTLVRRLDREADRLLVPLGLSYRRYLTLLLVGELDGGTQRQVAETVDTSEAAMSRMLGALAGEGLVTIAPDAGNGHRKLVRLTADGRDLVDRASATLGDQLDDLVRSLGLDPDRLAADVRTVREGLGA</sequence>
<reference evidence="3" key="1">
    <citation type="journal article" date="2019" name="Int. J. Syst. Evol. Microbiol.">
        <title>The Global Catalogue of Microorganisms (GCM) 10K type strain sequencing project: providing services to taxonomists for standard genome sequencing and annotation.</title>
        <authorList>
            <consortium name="The Broad Institute Genomics Platform"/>
            <consortium name="The Broad Institute Genome Sequencing Center for Infectious Disease"/>
            <person name="Wu L."/>
            <person name="Ma J."/>
        </authorList>
    </citation>
    <scope>NUCLEOTIDE SEQUENCE [LARGE SCALE GENOMIC DNA]</scope>
    <source>
        <strain evidence="3">NBRC 110608</strain>
    </source>
</reference>
<dbReference type="PROSITE" id="PS50995">
    <property type="entry name" value="HTH_MARR_2"/>
    <property type="match status" value="1"/>
</dbReference>
<name>A0ABM8H947_9MICO</name>
<proteinExistence type="predicted"/>
<dbReference type="InterPro" id="IPR039422">
    <property type="entry name" value="MarR/SlyA-like"/>
</dbReference>
<dbReference type="Gene3D" id="1.10.10.10">
    <property type="entry name" value="Winged helix-like DNA-binding domain superfamily/Winged helix DNA-binding domain"/>
    <property type="match status" value="1"/>
</dbReference>
<dbReference type="InterPro" id="IPR036390">
    <property type="entry name" value="WH_DNA-bd_sf"/>
</dbReference>
<dbReference type="PANTHER" id="PTHR33164:SF43">
    <property type="entry name" value="HTH-TYPE TRANSCRIPTIONAL REPRESSOR YETL"/>
    <property type="match status" value="1"/>
</dbReference>
<dbReference type="SMART" id="SM00347">
    <property type="entry name" value="HTH_MARR"/>
    <property type="match status" value="1"/>
</dbReference>
<keyword evidence="3" id="KW-1185">Reference proteome</keyword>
<organism evidence="2 3">
    <name type="scientific">Barrientosiimonas endolithica</name>
    <dbReference type="NCBI Taxonomy" id="1535208"/>
    <lineage>
        <taxon>Bacteria</taxon>
        <taxon>Bacillati</taxon>
        <taxon>Actinomycetota</taxon>
        <taxon>Actinomycetes</taxon>
        <taxon>Micrococcales</taxon>
        <taxon>Dermacoccaceae</taxon>
        <taxon>Barrientosiimonas</taxon>
    </lineage>
</organism>
<protein>
    <recommendedName>
        <fullName evidence="1">HTH marR-type domain-containing protein</fullName>
    </recommendedName>
</protein>
<dbReference type="PANTHER" id="PTHR33164">
    <property type="entry name" value="TRANSCRIPTIONAL REGULATOR, MARR FAMILY"/>
    <property type="match status" value="1"/>
</dbReference>
<dbReference type="InterPro" id="IPR036388">
    <property type="entry name" value="WH-like_DNA-bd_sf"/>
</dbReference>
<feature type="domain" description="HTH marR-type" evidence="1">
    <location>
        <begin position="2"/>
        <end position="137"/>
    </location>
</feature>
<dbReference type="EMBL" id="AP027735">
    <property type="protein sequence ID" value="BDZ57443.1"/>
    <property type="molecule type" value="Genomic_DNA"/>
</dbReference>
<evidence type="ECO:0000313" key="3">
    <source>
        <dbReference type="Proteomes" id="UP001321421"/>
    </source>
</evidence>
<dbReference type="SUPFAM" id="SSF46785">
    <property type="entry name" value="Winged helix' DNA-binding domain"/>
    <property type="match status" value="1"/>
</dbReference>
<dbReference type="Proteomes" id="UP001321421">
    <property type="component" value="Chromosome"/>
</dbReference>
<evidence type="ECO:0000259" key="1">
    <source>
        <dbReference type="PROSITE" id="PS50995"/>
    </source>
</evidence>
<evidence type="ECO:0000313" key="2">
    <source>
        <dbReference type="EMBL" id="BDZ57443.1"/>
    </source>
</evidence>
<accession>A0ABM8H947</accession>